<dbReference type="InterPro" id="IPR050490">
    <property type="entry name" value="Bact_solute-bd_prot1"/>
</dbReference>
<dbReference type="PANTHER" id="PTHR43649:SF12">
    <property type="entry name" value="DIACETYLCHITOBIOSE BINDING PROTEIN DASA"/>
    <property type="match status" value="1"/>
</dbReference>
<dbReference type="Pfam" id="PF01547">
    <property type="entry name" value="SBP_bac_1"/>
    <property type="match status" value="1"/>
</dbReference>
<dbReference type="PROSITE" id="PS51257">
    <property type="entry name" value="PROKAR_LIPOPROTEIN"/>
    <property type="match status" value="1"/>
</dbReference>
<dbReference type="STRING" id="889306.KP78_27330"/>
<feature type="chain" id="PRO_5039037520" evidence="1">
    <location>
        <begin position="33"/>
        <end position="545"/>
    </location>
</feature>
<feature type="signal peptide" evidence="1">
    <location>
        <begin position="1"/>
        <end position="32"/>
    </location>
</feature>
<dbReference type="EMBL" id="JXRP01000018">
    <property type="protein sequence ID" value="KIL45189.1"/>
    <property type="molecule type" value="Genomic_DNA"/>
</dbReference>
<protein>
    <submittedName>
        <fullName evidence="2">ABC transporter substrate-binding protein</fullName>
    </submittedName>
</protein>
<dbReference type="SUPFAM" id="SSF53850">
    <property type="entry name" value="Periplasmic binding protein-like II"/>
    <property type="match status" value="1"/>
</dbReference>
<gene>
    <name evidence="2" type="ORF">KP78_27330</name>
</gene>
<dbReference type="AlphaFoldDB" id="A0A0C2RTW8"/>
<sequence length="545" mass="61878">MIRAMKRSIERNKKKKMSIALALGLSASFALTGCSSNESEKEASAVPFNETGLPIVEKEVTLNFVSPKQPLAPDYSEMVIFDRLQEATNVSIEWNNIPGDGYQEKKNLLLASGDLPDAFYASGFTDQDLMQHGQSGTIIPLEDLIDKYAPNLKKLFEERPELKQIVTAPDGHIYSLPRAEEMDLIGMPNIMYINQTWLDKLGLEMPTTLEEYHDVLKTFKEKDPNGNGKKDEIGLTFWFNGWAGNEGDLIGLFGLPDASFEADHRVVRDGKVIYAATQPEYKEAIAYYHQWVKEGLIDPEVVTQDTAQLFAKGKTEDPTLGSFIWWEDTEVVGTDRVDDYAILPPLKGKDGEIIVGRSNYSEYGRDAFIITSANANPEITMRWVDQLYDPKMSAQINWGPIGEIYEEDENGKLVNKELPEGVAMGELRQKVAPGGPFVVLKEHFGKVVEMEPRAKERLEILEKYYKPHMVEENYPQIFFSAEELEKINTIEPEIKEFVKQKEAQWLVEGGIEEEWDEYVEQLEGMGLNELMEVYQTGLDRFNKEL</sequence>
<dbReference type="PATRIC" id="fig|889306.3.peg.2746"/>
<organism evidence="2 3">
    <name type="scientific">Jeotgalibacillus soli</name>
    <dbReference type="NCBI Taxonomy" id="889306"/>
    <lineage>
        <taxon>Bacteria</taxon>
        <taxon>Bacillati</taxon>
        <taxon>Bacillota</taxon>
        <taxon>Bacilli</taxon>
        <taxon>Bacillales</taxon>
        <taxon>Caryophanaceae</taxon>
        <taxon>Jeotgalibacillus</taxon>
    </lineage>
</organism>
<accession>A0A0C2RTW8</accession>
<keyword evidence="3" id="KW-1185">Reference proteome</keyword>
<dbReference type="CDD" id="cd13581">
    <property type="entry name" value="PBP2_AlgQ_like_2"/>
    <property type="match status" value="1"/>
</dbReference>
<evidence type="ECO:0000313" key="2">
    <source>
        <dbReference type="EMBL" id="KIL45189.1"/>
    </source>
</evidence>
<dbReference type="PANTHER" id="PTHR43649">
    <property type="entry name" value="ARABINOSE-BINDING PROTEIN-RELATED"/>
    <property type="match status" value="1"/>
</dbReference>
<proteinExistence type="predicted"/>
<evidence type="ECO:0000313" key="3">
    <source>
        <dbReference type="Proteomes" id="UP000031938"/>
    </source>
</evidence>
<name>A0A0C2RTW8_9BACL</name>
<reference evidence="2 3" key="1">
    <citation type="submission" date="2015-01" db="EMBL/GenBank/DDBJ databases">
        <title>Genome sequencing of Jeotgalibacillus soli.</title>
        <authorList>
            <person name="Goh K.M."/>
            <person name="Chan K.-G."/>
            <person name="Yaakop A.S."/>
            <person name="Ee R."/>
            <person name="Gan H.M."/>
            <person name="Chan C.S."/>
        </authorList>
    </citation>
    <scope>NUCLEOTIDE SEQUENCE [LARGE SCALE GENOMIC DNA]</scope>
    <source>
        <strain evidence="2 3">P9</strain>
    </source>
</reference>
<dbReference type="InterPro" id="IPR006059">
    <property type="entry name" value="SBP"/>
</dbReference>
<dbReference type="RefSeq" id="WP_235420923.1">
    <property type="nucleotide sequence ID" value="NZ_JXRP01000018.1"/>
</dbReference>
<comment type="caution">
    <text evidence="2">The sequence shown here is derived from an EMBL/GenBank/DDBJ whole genome shotgun (WGS) entry which is preliminary data.</text>
</comment>
<dbReference type="Proteomes" id="UP000031938">
    <property type="component" value="Unassembled WGS sequence"/>
</dbReference>
<evidence type="ECO:0000256" key="1">
    <source>
        <dbReference type="SAM" id="SignalP"/>
    </source>
</evidence>
<keyword evidence="1" id="KW-0732">Signal</keyword>
<dbReference type="Gene3D" id="3.40.190.10">
    <property type="entry name" value="Periplasmic binding protein-like II"/>
    <property type="match status" value="2"/>
</dbReference>